<feature type="region of interest" description="Disordered" evidence="1">
    <location>
        <begin position="1"/>
        <end position="22"/>
    </location>
</feature>
<evidence type="ECO:0000259" key="3">
    <source>
        <dbReference type="Pfam" id="PF01471"/>
    </source>
</evidence>
<evidence type="ECO:0000313" key="5">
    <source>
        <dbReference type="Proteomes" id="UP000191135"/>
    </source>
</evidence>
<dbReference type="KEGG" id="mmed:Mame_03577"/>
<keyword evidence="2" id="KW-0812">Transmembrane</keyword>
<dbReference type="InterPro" id="IPR036366">
    <property type="entry name" value="PGBDSf"/>
</dbReference>
<name>A0A1U9Z5M0_9HYPH</name>
<dbReference type="InterPro" id="IPR036365">
    <property type="entry name" value="PGBD-like_sf"/>
</dbReference>
<evidence type="ECO:0000256" key="1">
    <source>
        <dbReference type="SAM" id="MobiDB-lite"/>
    </source>
</evidence>
<evidence type="ECO:0000313" key="4">
    <source>
        <dbReference type="EMBL" id="AQZ52882.1"/>
    </source>
</evidence>
<feature type="compositionally biased region" description="Basic residues" evidence="1">
    <location>
        <begin position="1"/>
        <end position="15"/>
    </location>
</feature>
<sequence>MAKKTTKKTGKRGKKTPSLIGRTASSLGGLAARHPGKIGGPLVFGVVFSFVSANALWYQPGPHPSPMMKTRQPANPYAVPGRRMAEATDFESFRIELEDGETAAAEKPKDDLVAILEEVEANPPPATSAAIEQDVTASAPPPAPAPVDDEPDILALQQALAARGYYKGKPDGVTGPMTKAAIRAFQSDSGITPTGEADEEVVALLSVSAPLPNPRPETAASPDPVADILKAETAPSGGVGVVVADPMVVEIQRGLVNIAYDGVVVDGVAGATTRAAILEFQKHYRLPETGEPNEAVRDKLREIGAL</sequence>
<organism evidence="4 5">
    <name type="scientific">Martelella mediterranea DSM 17316</name>
    <dbReference type="NCBI Taxonomy" id="1122214"/>
    <lineage>
        <taxon>Bacteria</taxon>
        <taxon>Pseudomonadati</taxon>
        <taxon>Pseudomonadota</taxon>
        <taxon>Alphaproteobacteria</taxon>
        <taxon>Hyphomicrobiales</taxon>
        <taxon>Aurantimonadaceae</taxon>
        <taxon>Martelella</taxon>
    </lineage>
</organism>
<keyword evidence="2" id="KW-0472">Membrane</keyword>
<reference evidence="4 5" key="1">
    <citation type="submission" date="2017-03" db="EMBL/GenBank/DDBJ databases">
        <title>Foreign affairs: Plasmid Transfer between Roseobacters and Rhizobia.</title>
        <authorList>
            <person name="Bartling P."/>
            <person name="Bunk B."/>
            <person name="Overmann J."/>
            <person name="Brinkmann H."/>
            <person name="Petersen J."/>
        </authorList>
    </citation>
    <scope>NUCLEOTIDE SEQUENCE [LARGE SCALE GENOMIC DNA]</scope>
    <source>
        <strain evidence="4 5">MACL11</strain>
    </source>
</reference>
<proteinExistence type="predicted"/>
<dbReference type="Pfam" id="PF01471">
    <property type="entry name" value="PG_binding_1"/>
    <property type="match status" value="2"/>
</dbReference>
<dbReference type="EMBL" id="CP020330">
    <property type="protein sequence ID" value="AQZ52882.1"/>
    <property type="molecule type" value="Genomic_DNA"/>
</dbReference>
<evidence type="ECO:0000256" key="2">
    <source>
        <dbReference type="SAM" id="Phobius"/>
    </source>
</evidence>
<dbReference type="eggNOG" id="COG3409">
    <property type="taxonomic scope" value="Bacteria"/>
</dbReference>
<keyword evidence="5" id="KW-1185">Reference proteome</keyword>
<dbReference type="InterPro" id="IPR002477">
    <property type="entry name" value="Peptidoglycan-bd-like"/>
</dbReference>
<dbReference type="STRING" id="1122214.Mame_03577"/>
<protein>
    <submittedName>
        <fullName evidence="4">Polar organelle development protein</fullName>
    </submittedName>
</protein>
<dbReference type="OrthoDB" id="9816507at2"/>
<keyword evidence="2" id="KW-1133">Transmembrane helix</keyword>
<feature type="region of interest" description="Disordered" evidence="1">
    <location>
        <begin position="124"/>
        <end position="148"/>
    </location>
</feature>
<dbReference type="RefSeq" id="WP_018066625.1">
    <property type="nucleotide sequence ID" value="NZ_AQWH01000025.1"/>
</dbReference>
<dbReference type="Proteomes" id="UP000191135">
    <property type="component" value="Chromosome"/>
</dbReference>
<accession>A0A1U9Z5M0</accession>
<feature type="domain" description="Peptidoglycan binding-like" evidence="3">
    <location>
        <begin position="150"/>
        <end position="205"/>
    </location>
</feature>
<dbReference type="SUPFAM" id="SSF47090">
    <property type="entry name" value="PGBD-like"/>
    <property type="match status" value="2"/>
</dbReference>
<dbReference type="AlphaFoldDB" id="A0A1U9Z5M0"/>
<gene>
    <name evidence="4" type="primary">podJ_2</name>
    <name evidence="4" type="ORF">Mame_03577</name>
</gene>
<dbReference type="Gene3D" id="1.10.101.10">
    <property type="entry name" value="PGBD-like superfamily/PGBD"/>
    <property type="match status" value="2"/>
</dbReference>
<feature type="domain" description="Peptidoglycan binding-like" evidence="3">
    <location>
        <begin position="246"/>
        <end position="300"/>
    </location>
</feature>
<feature type="transmembrane region" description="Helical" evidence="2">
    <location>
        <begin position="38"/>
        <end position="58"/>
    </location>
</feature>